<dbReference type="InterPro" id="IPR010285">
    <property type="entry name" value="DNA_helicase_pif1-like_DEAD"/>
</dbReference>
<evidence type="ECO:0000256" key="3">
    <source>
        <dbReference type="ARBA" id="ARBA00022801"/>
    </source>
</evidence>
<proteinExistence type="inferred from homology"/>
<dbReference type="InterPro" id="IPR027417">
    <property type="entry name" value="P-loop_NTPase"/>
</dbReference>
<keyword evidence="5" id="KW-0234">DNA repair</keyword>
<dbReference type="GO" id="GO:0006281">
    <property type="term" value="P:DNA repair"/>
    <property type="evidence" value="ECO:0007669"/>
    <property type="project" value="UniProtKB-KW"/>
</dbReference>
<dbReference type="GO" id="GO:0006581">
    <property type="term" value="P:acetylcholine catabolic process"/>
    <property type="evidence" value="ECO:0007669"/>
    <property type="project" value="TreeGrafter"/>
</dbReference>
<dbReference type="GO" id="GO:0005524">
    <property type="term" value="F:ATP binding"/>
    <property type="evidence" value="ECO:0007669"/>
    <property type="project" value="UniProtKB-KW"/>
</dbReference>
<dbReference type="GO" id="GO:0000723">
    <property type="term" value="P:telomere maintenance"/>
    <property type="evidence" value="ECO:0007669"/>
    <property type="project" value="InterPro"/>
</dbReference>
<evidence type="ECO:0000259" key="7">
    <source>
        <dbReference type="Pfam" id="PF05970"/>
    </source>
</evidence>
<organism evidence="8 9">
    <name type="scientific">Oedothorax gibbosus</name>
    <dbReference type="NCBI Taxonomy" id="931172"/>
    <lineage>
        <taxon>Eukaryota</taxon>
        <taxon>Metazoa</taxon>
        <taxon>Ecdysozoa</taxon>
        <taxon>Arthropoda</taxon>
        <taxon>Chelicerata</taxon>
        <taxon>Arachnida</taxon>
        <taxon>Araneae</taxon>
        <taxon>Araneomorphae</taxon>
        <taxon>Entelegynae</taxon>
        <taxon>Araneoidea</taxon>
        <taxon>Linyphiidae</taxon>
        <taxon>Erigoninae</taxon>
        <taxon>Oedothorax</taxon>
    </lineage>
</organism>
<gene>
    <name evidence="8" type="ORF">JTE90_021357</name>
</gene>
<accession>A0AAV6TUD1</accession>
<reference evidence="8 9" key="1">
    <citation type="journal article" date="2022" name="Nat. Ecol. Evol.">
        <title>A masculinizing supergene underlies an exaggerated male reproductive morph in a spider.</title>
        <authorList>
            <person name="Hendrickx F."/>
            <person name="De Corte Z."/>
            <person name="Sonet G."/>
            <person name="Van Belleghem S.M."/>
            <person name="Kostlbacher S."/>
            <person name="Vangestel C."/>
        </authorList>
    </citation>
    <scope>NUCLEOTIDE SEQUENCE [LARGE SCALE GENOMIC DNA]</scope>
    <source>
        <strain evidence="8">W744_W776</strain>
    </source>
</reference>
<dbReference type="InterPro" id="IPR029058">
    <property type="entry name" value="AB_hydrolase_fold"/>
</dbReference>
<dbReference type="InterPro" id="IPR002018">
    <property type="entry name" value="CarbesteraseB"/>
</dbReference>
<dbReference type="SUPFAM" id="SSF53474">
    <property type="entry name" value="alpha/beta-Hydrolases"/>
    <property type="match status" value="1"/>
</dbReference>
<dbReference type="Gene3D" id="3.40.50.300">
    <property type="entry name" value="P-loop containing nucleotide triphosphate hydrolases"/>
    <property type="match status" value="1"/>
</dbReference>
<dbReference type="InterPro" id="IPR050654">
    <property type="entry name" value="AChE-related_enzymes"/>
</dbReference>
<dbReference type="SUPFAM" id="SSF52540">
    <property type="entry name" value="P-loop containing nucleoside triphosphate hydrolases"/>
    <property type="match status" value="1"/>
</dbReference>
<feature type="domain" description="Carboxylesterase type B" evidence="6">
    <location>
        <begin position="473"/>
        <end position="1007"/>
    </location>
</feature>
<dbReference type="GO" id="GO:0019695">
    <property type="term" value="P:choline metabolic process"/>
    <property type="evidence" value="ECO:0007669"/>
    <property type="project" value="TreeGrafter"/>
</dbReference>
<keyword evidence="4" id="KW-0325">Glycoprotein</keyword>
<dbReference type="EC" id="5.6.2.3" evidence="5"/>
<dbReference type="EMBL" id="JAFNEN010000959">
    <property type="protein sequence ID" value="KAG8175707.1"/>
    <property type="molecule type" value="Genomic_DNA"/>
</dbReference>
<comment type="similarity">
    <text evidence="1">Belongs to the type-B carboxylesterase/lipase family.</text>
</comment>
<dbReference type="GO" id="GO:0043139">
    <property type="term" value="F:5'-3' DNA helicase activity"/>
    <property type="evidence" value="ECO:0007669"/>
    <property type="project" value="UniProtKB-EC"/>
</dbReference>
<dbReference type="PANTHER" id="PTHR43918">
    <property type="entry name" value="ACETYLCHOLINESTERASE"/>
    <property type="match status" value="1"/>
</dbReference>
<keyword evidence="2" id="KW-0719">Serine esterase</keyword>
<comment type="catalytic activity">
    <reaction evidence="5">
        <text>ATP + H2O = ADP + phosphate + H(+)</text>
        <dbReference type="Rhea" id="RHEA:13065"/>
        <dbReference type="ChEBI" id="CHEBI:15377"/>
        <dbReference type="ChEBI" id="CHEBI:15378"/>
        <dbReference type="ChEBI" id="CHEBI:30616"/>
        <dbReference type="ChEBI" id="CHEBI:43474"/>
        <dbReference type="ChEBI" id="CHEBI:456216"/>
        <dbReference type="EC" id="5.6.2.3"/>
    </reaction>
</comment>
<dbReference type="AlphaFoldDB" id="A0AAV6TUD1"/>
<keyword evidence="5" id="KW-0067">ATP-binding</keyword>
<dbReference type="Pfam" id="PF05970">
    <property type="entry name" value="PIF1"/>
    <property type="match status" value="1"/>
</dbReference>
<comment type="cofactor">
    <cofactor evidence="5">
        <name>Mg(2+)</name>
        <dbReference type="ChEBI" id="CHEBI:18420"/>
    </cofactor>
</comment>
<keyword evidence="9" id="KW-1185">Reference proteome</keyword>
<evidence type="ECO:0000256" key="1">
    <source>
        <dbReference type="ARBA" id="ARBA00005964"/>
    </source>
</evidence>
<dbReference type="Gene3D" id="3.40.50.1820">
    <property type="entry name" value="alpha/beta hydrolase"/>
    <property type="match status" value="1"/>
</dbReference>
<evidence type="ECO:0000256" key="5">
    <source>
        <dbReference type="RuleBase" id="RU363044"/>
    </source>
</evidence>
<keyword evidence="3 5" id="KW-0378">Hydrolase</keyword>
<dbReference type="GO" id="GO:0005886">
    <property type="term" value="C:plasma membrane"/>
    <property type="evidence" value="ECO:0007669"/>
    <property type="project" value="TreeGrafter"/>
</dbReference>
<keyword evidence="5" id="KW-0547">Nucleotide-binding</keyword>
<name>A0AAV6TUD1_9ARAC</name>
<keyword evidence="5" id="KW-0347">Helicase</keyword>
<keyword evidence="5" id="KW-0227">DNA damage</keyword>
<dbReference type="Pfam" id="PF00135">
    <property type="entry name" value="COesterase"/>
    <property type="match status" value="1"/>
</dbReference>
<feature type="domain" description="DNA helicase Pif1-like DEAD-box helicase" evidence="7">
    <location>
        <begin position="254"/>
        <end position="306"/>
    </location>
</feature>
<sequence>MSSKSHNVIRLAVHFPHQQQVVFIGGQETEAAERAAAKYTTLTAWFQLNSDDSQARIYTYSEIPNHYVYEKNTTKWKRRQRGSQQVIGRMPVVSVQDAERFYLRMLLLRQPGADGFEDIRTVDGIVCETFQQACKMRGFLEGDQLWNDTLREAAEAQSPGQLRMLFAVVCAFGEVEDIPQLWATNRDALCEDFVHRYSERKGVEYALAEINRFLQSYSLNLEKVKLPAVSVSLTCQSSYDILQEQANAEMYVQKLNPEQRKVYETVLTAVYNYQRKSPRCFFLDGPAGTGKTFVYTTLLHTIRGKVNMRALESEKQFSKWLLDVGNAKEVDAVKLPEICYPEIQEPIAQLYNDIDLRNVTSKQLKDRAILTVTNDIALELNKKVLSVLPGDEAIYEATDIIISDDPQDQLAYPEEFLNSLTPTDISPKASILPLGIYLKMALPIKAAVLFQALFAFLCVHQSAAELINLGNVTIDIPAGKVRGKSLLVADYSYKETASPIYEFLGIPYAKPPVGELRFKPTEQPEPWEGTYDALVMPLACPQYAENPFPWYDTLPGQSEDCLYLNVWTSELAVTGYEGDEGRKRAVKLYIHGGGWFTGGANRLGYYEGRLDADEIGLMDPYYIEYMGIVVVTINYRLGALGFLSSGTDDAPGNAGLHDILTAMKWVHSNIASFGGDPDNIVLVGQGAGAIAANSFLTMPSALPLFSKMVLSGATMYTLKALKWVTKEYGDSSENNIKLADRLAEAVGCGSSIAENPKGTVDCLKGVNASSLVRTLASFSPVFQQPPNVFLPQFKTDPFAILDGNIPNKDKKQFIFAFTSDEGSYLLTVNNPDVFGVFGEKDAGIDGVQAKSMMTKFLENFPQPDGLAEELLGNLDKESTHANRKRVYRIMGHVNTICPIVYFADDLANSGHTVYVEEKKGDATYNPWAKWMGGVHFNNVQLDFMRKAPLVINGHSYNTTDYLHEESKYNKVIVSRFMYGNTQTAIVSFFKQYTTKDRYYSKLERKFLYIKEQHRKGQNRNQHTSKSRVSQHRNLGGKLCKILKKYFVK</sequence>
<evidence type="ECO:0000259" key="6">
    <source>
        <dbReference type="Pfam" id="PF00135"/>
    </source>
</evidence>
<evidence type="ECO:0000256" key="4">
    <source>
        <dbReference type="ARBA" id="ARBA00023180"/>
    </source>
</evidence>
<protein>
    <recommendedName>
        <fullName evidence="5">ATP-dependent DNA helicase</fullName>
        <ecNumber evidence="5">5.6.2.3</ecNumber>
    </recommendedName>
</protein>
<comment type="caution">
    <text evidence="8">The sequence shown here is derived from an EMBL/GenBank/DDBJ whole genome shotgun (WGS) entry which is preliminary data.</text>
</comment>
<dbReference type="GO" id="GO:0005615">
    <property type="term" value="C:extracellular space"/>
    <property type="evidence" value="ECO:0007669"/>
    <property type="project" value="TreeGrafter"/>
</dbReference>
<dbReference type="PANTHER" id="PTHR43918:SF4">
    <property type="entry name" value="CARBOXYLIC ESTER HYDROLASE"/>
    <property type="match status" value="1"/>
</dbReference>
<evidence type="ECO:0000256" key="2">
    <source>
        <dbReference type="ARBA" id="ARBA00022487"/>
    </source>
</evidence>
<dbReference type="Proteomes" id="UP000827092">
    <property type="component" value="Unassembled WGS sequence"/>
</dbReference>
<evidence type="ECO:0000313" key="8">
    <source>
        <dbReference type="EMBL" id="KAG8175707.1"/>
    </source>
</evidence>
<comment type="similarity">
    <text evidence="5">Belongs to the helicase family.</text>
</comment>
<keyword evidence="5" id="KW-0233">DNA recombination</keyword>
<dbReference type="GO" id="GO:0003990">
    <property type="term" value="F:acetylcholinesterase activity"/>
    <property type="evidence" value="ECO:0007669"/>
    <property type="project" value="TreeGrafter"/>
</dbReference>
<dbReference type="GO" id="GO:0006310">
    <property type="term" value="P:DNA recombination"/>
    <property type="evidence" value="ECO:0007669"/>
    <property type="project" value="UniProtKB-KW"/>
</dbReference>
<evidence type="ECO:0000313" key="9">
    <source>
        <dbReference type="Proteomes" id="UP000827092"/>
    </source>
</evidence>